<name>A0ABU3QZL9_9GAMM</name>
<evidence type="ECO:0000313" key="2">
    <source>
        <dbReference type="EMBL" id="MDU0112864.1"/>
    </source>
</evidence>
<comment type="caution">
    <text evidence="2">The sequence shown here is derived from an EMBL/GenBank/DDBJ whole genome shotgun (WGS) entry which is preliminary data.</text>
</comment>
<dbReference type="Gene3D" id="2.60.40.420">
    <property type="entry name" value="Cupredoxins - blue copper proteins"/>
    <property type="match status" value="1"/>
</dbReference>
<sequence>MFIKQILKVVVTNTIGLTLGLLFNFYIFAADVTISVTNVTGEPVKNVVIALEPTDKSNMPLDPTPQVMDQIDTQFSPHILPVQKGANVSFPNSDSVQHHVYSFSQAKAFELKLYRDRKPQPLPFEKEGEVVLGCNIHDWMLGYVYVLDTPWFAKTGGNGSATITLPDGQYTLKLHSPLLQGSDNEIKKAVSINGTSNIKLNLTSPLLQQLMDYEKGDEFDAY</sequence>
<dbReference type="SUPFAM" id="SSF49503">
    <property type="entry name" value="Cupredoxins"/>
    <property type="match status" value="1"/>
</dbReference>
<dbReference type="RefSeq" id="WP_315946534.1">
    <property type="nucleotide sequence ID" value="NZ_JAWCUA010000007.1"/>
</dbReference>
<keyword evidence="1" id="KW-0472">Membrane</keyword>
<protein>
    <submittedName>
        <fullName evidence="2">Methylamine utilization protein</fullName>
    </submittedName>
</protein>
<reference evidence="2 3" key="1">
    <citation type="submission" date="2023-10" db="EMBL/GenBank/DDBJ databases">
        <title>Psychrosphaera aquimaarina strain SW33 isolated from seawater.</title>
        <authorList>
            <person name="Bayburt H."/>
            <person name="Kim J.M."/>
            <person name="Choi B.J."/>
            <person name="Jeon C.O."/>
        </authorList>
    </citation>
    <scope>NUCLEOTIDE SEQUENCE [LARGE SCALE GENOMIC DNA]</scope>
    <source>
        <strain evidence="2 3">KCTC 52743</strain>
    </source>
</reference>
<keyword evidence="1" id="KW-0812">Transmembrane</keyword>
<evidence type="ECO:0000256" key="1">
    <source>
        <dbReference type="SAM" id="Phobius"/>
    </source>
</evidence>
<proteinExistence type="predicted"/>
<organism evidence="2 3">
    <name type="scientific">Psychrosphaera aquimarina</name>
    <dbReference type="NCBI Taxonomy" id="2044854"/>
    <lineage>
        <taxon>Bacteria</taxon>
        <taxon>Pseudomonadati</taxon>
        <taxon>Pseudomonadota</taxon>
        <taxon>Gammaproteobacteria</taxon>
        <taxon>Alteromonadales</taxon>
        <taxon>Pseudoalteromonadaceae</taxon>
        <taxon>Psychrosphaera</taxon>
    </lineage>
</organism>
<dbReference type="InterPro" id="IPR008972">
    <property type="entry name" value="Cupredoxin"/>
</dbReference>
<dbReference type="InterPro" id="IPR034242">
    <property type="entry name" value="MauL"/>
</dbReference>
<dbReference type="EMBL" id="JAWCUA010000007">
    <property type="protein sequence ID" value="MDU0112864.1"/>
    <property type="molecule type" value="Genomic_DNA"/>
</dbReference>
<gene>
    <name evidence="2" type="ORF">RT723_07600</name>
</gene>
<keyword evidence="1" id="KW-1133">Transmembrane helix</keyword>
<dbReference type="CDD" id="cd04221">
    <property type="entry name" value="MauL"/>
    <property type="match status" value="1"/>
</dbReference>
<accession>A0ABU3QZL9</accession>
<dbReference type="Proteomes" id="UP001257914">
    <property type="component" value="Unassembled WGS sequence"/>
</dbReference>
<evidence type="ECO:0000313" key="3">
    <source>
        <dbReference type="Proteomes" id="UP001257914"/>
    </source>
</evidence>
<keyword evidence="3" id="KW-1185">Reference proteome</keyword>
<feature type="transmembrane region" description="Helical" evidence="1">
    <location>
        <begin position="7"/>
        <end position="29"/>
    </location>
</feature>